<comment type="subcellular location">
    <subcellularLocation>
        <location evidence="1">Golgi apparatus membrane</location>
        <topology evidence="1">Single-pass membrane protein</topology>
    </subcellularLocation>
</comment>
<keyword evidence="2" id="KW-0812">Transmembrane</keyword>
<evidence type="ECO:0000313" key="6">
    <source>
        <dbReference type="Proteomes" id="UP000015105"/>
    </source>
</evidence>
<evidence type="ECO:0000256" key="2">
    <source>
        <dbReference type="ARBA" id="ARBA00022692"/>
    </source>
</evidence>
<reference evidence="5" key="5">
    <citation type="journal article" date="2021" name="G3 (Bethesda)">
        <title>Aegilops tauschii genome assembly Aet v5.0 features greater sequence contiguity and improved annotation.</title>
        <authorList>
            <person name="Wang L."/>
            <person name="Zhu T."/>
            <person name="Rodriguez J.C."/>
            <person name="Deal K.R."/>
            <person name="Dubcovsky J."/>
            <person name="McGuire P.E."/>
            <person name="Lux T."/>
            <person name="Spannagl M."/>
            <person name="Mayer K.F.X."/>
            <person name="Baldrich P."/>
            <person name="Meyers B.C."/>
            <person name="Huo N."/>
            <person name="Gu Y.Q."/>
            <person name="Zhou H."/>
            <person name="Devos K.M."/>
            <person name="Bennetzen J.L."/>
            <person name="Unver T."/>
            <person name="Budak H."/>
            <person name="Gulick P.J."/>
            <person name="Galiba G."/>
            <person name="Kalapos B."/>
            <person name="Nelson D.R."/>
            <person name="Li P."/>
            <person name="You F.M."/>
            <person name="Luo M.C."/>
            <person name="Dvorak J."/>
        </authorList>
    </citation>
    <scope>NUCLEOTIDE SEQUENCE [LARGE SCALE GENOMIC DNA]</scope>
    <source>
        <strain evidence="5">cv. AL8/78</strain>
    </source>
</reference>
<evidence type="ECO:0000313" key="5">
    <source>
        <dbReference type="EnsemblPlants" id="AET5Gv21137500.1"/>
    </source>
</evidence>
<accession>A0A453MC78</accession>
<dbReference type="Pfam" id="PF21729">
    <property type="entry name" value="IRX15_IRX15L_GXM"/>
    <property type="match status" value="1"/>
</dbReference>
<sequence>IQNPTTIPPYCPMMHLGCVPDHHLLALHLWSTDGLNAKEFALLRSIVAPRAPSRLLVFGLSPQLLALAAVSSGQGAATASVTDNAEDARGVLVGRVPSSSAAVHVSRYPDPAGEAWAVLRRARSSPVCRRPTGTVRKLGCRLVLTSLPREVLDARWDVVVVDGPSGAGEVPGGRGGWAPCVHHGRARDGAEAVDVTVHEMNRTTGRSDATANLLHPAAPWLPTDERLIAAAGRRGQGSSGAGMETHLQG</sequence>
<dbReference type="AlphaFoldDB" id="A0A453MC78"/>
<reference evidence="5" key="4">
    <citation type="submission" date="2019-03" db="UniProtKB">
        <authorList>
            <consortium name="EnsemblPlants"/>
        </authorList>
    </citation>
    <scope>IDENTIFICATION</scope>
</reference>
<dbReference type="GO" id="GO:0000139">
    <property type="term" value="C:Golgi membrane"/>
    <property type="evidence" value="ECO:0007669"/>
    <property type="project" value="UniProtKB-SubCell"/>
</dbReference>
<reference evidence="6" key="2">
    <citation type="journal article" date="2017" name="Nat. Plants">
        <title>The Aegilops tauschii genome reveals multiple impacts of transposons.</title>
        <authorList>
            <person name="Zhao G."/>
            <person name="Zou C."/>
            <person name="Li K."/>
            <person name="Wang K."/>
            <person name="Li T."/>
            <person name="Gao L."/>
            <person name="Zhang X."/>
            <person name="Wang H."/>
            <person name="Yang Z."/>
            <person name="Liu X."/>
            <person name="Jiang W."/>
            <person name="Mao L."/>
            <person name="Kong X."/>
            <person name="Jiao Y."/>
            <person name="Jia J."/>
        </authorList>
    </citation>
    <scope>NUCLEOTIDE SEQUENCE [LARGE SCALE GENOMIC DNA]</scope>
    <source>
        <strain evidence="6">cv. AL8/78</strain>
    </source>
</reference>
<dbReference type="Gramene" id="AET5Gv21137500.1">
    <property type="protein sequence ID" value="AET5Gv21137500.1"/>
    <property type="gene ID" value="AET5Gv21137500"/>
</dbReference>
<evidence type="ECO:0000256" key="4">
    <source>
        <dbReference type="ARBA" id="ARBA00023136"/>
    </source>
</evidence>
<name>A0A453MC78_AEGTS</name>
<keyword evidence="4" id="KW-0472">Membrane</keyword>
<dbReference type="InterPro" id="IPR006514">
    <property type="entry name" value="IRX15/GXM/AGM"/>
</dbReference>
<dbReference type="EnsemblPlants" id="AET5Gv21137500.1">
    <property type="protein sequence ID" value="AET5Gv21137500.1"/>
    <property type="gene ID" value="AET5Gv21137500"/>
</dbReference>
<evidence type="ECO:0000256" key="1">
    <source>
        <dbReference type="ARBA" id="ARBA00004194"/>
    </source>
</evidence>
<dbReference type="PANTHER" id="PTHR31444">
    <property type="entry name" value="OS11G0490100 PROTEIN"/>
    <property type="match status" value="1"/>
</dbReference>
<dbReference type="STRING" id="200361.A0A453MC78"/>
<keyword evidence="3" id="KW-1133">Transmembrane helix</keyword>
<evidence type="ECO:0000256" key="3">
    <source>
        <dbReference type="ARBA" id="ARBA00022989"/>
    </source>
</evidence>
<reference evidence="6" key="1">
    <citation type="journal article" date="2014" name="Science">
        <title>Ancient hybridizations among the ancestral genomes of bread wheat.</title>
        <authorList>
            <consortium name="International Wheat Genome Sequencing Consortium,"/>
            <person name="Marcussen T."/>
            <person name="Sandve S.R."/>
            <person name="Heier L."/>
            <person name="Spannagl M."/>
            <person name="Pfeifer M."/>
            <person name="Jakobsen K.S."/>
            <person name="Wulff B.B."/>
            <person name="Steuernagel B."/>
            <person name="Mayer K.F."/>
            <person name="Olsen O.A."/>
        </authorList>
    </citation>
    <scope>NUCLEOTIDE SEQUENCE [LARGE SCALE GENOMIC DNA]</scope>
    <source>
        <strain evidence="6">cv. AL8/78</strain>
    </source>
</reference>
<protein>
    <submittedName>
        <fullName evidence="5">Uncharacterized protein</fullName>
    </submittedName>
</protein>
<dbReference type="GO" id="GO:0045492">
    <property type="term" value="P:xylan biosynthetic process"/>
    <property type="evidence" value="ECO:0007669"/>
    <property type="project" value="InterPro"/>
</dbReference>
<keyword evidence="6" id="KW-1185">Reference proteome</keyword>
<reference evidence="5" key="3">
    <citation type="journal article" date="2017" name="Nature">
        <title>Genome sequence of the progenitor of the wheat D genome Aegilops tauschii.</title>
        <authorList>
            <person name="Luo M.C."/>
            <person name="Gu Y.Q."/>
            <person name="Puiu D."/>
            <person name="Wang H."/>
            <person name="Twardziok S.O."/>
            <person name="Deal K.R."/>
            <person name="Huo N."/>
            <person name="Zhu T."/>
            <person name="Wang L."/>
            <person name="Wang Y."/>
            <person name="McGuire P.E."/>
            <person name="Liu S."/>
            <person name="Long H."/>
            <person name="Ramasamy R.K."/>
            <person name="Rodriguez J.C."/>
            <person name="Van S.L."/>
            <person name="Yuan L."/>
            <person name="Wang Z."/>
            <person name="Xia Z."/>
            <person name="Xiao L."/>
            <person name="Anderson O.D."/>
            <person name="Ouyang S."/>
            <person name="Liang Y."/>
            <person name="Zimin A.V."/>
            <person name="Pertea G."/>
            <person name="Qi P."/>
            <person name="Bennetzen J.L."/>
            <person name="Dai X."/>
            <person name="Dawson M.W."/>
            <person name="Muller H.G."/>
            <person name="Kugler K."/>
            <person name="Rivarola-Duarte L."/>
            <person name="Spannagl M."/>
            <person name="Mayer K.F.X."/>
            <person name="Lu F.H."/>
            <person name="Bevan M.W."/>
            <person name="Leroy P."/>
            <person name="Li P."/>
            <person name="You F.M."/>
            <person name="Sun Q."/>
            <person name="Liu Z."/>
            <person name="Lyons E."/>
            <person name="Wicker T."/>
            <person name="Salzberg S.L."/>
            <person name="Devos K.M."/>
            <person name="Dvorak J."/>
        </authorList>
    </citation>
    <scope>NUCLEOTIDE SEQUENCE [LARGE SCALE GENOMIC DNA]</scope>
    <source>
        <strain evidence="5">cv. AL8/78</strain>
    </source>
</reference>
<dbReference type="Proteomes" id="UP000015105">
    <property type="component" value="Chromosome 5D"/>
</dbReference>
<organism evidence="5 6">
    <name type="scientific">Aegilops tauschii subsp. strangulata</name>
    <name type="common">Goatgrass</name>
    <dbReference type="NCBI Taxonomy" id="200361"/>
    <lineage>
        <taxon>Eukaryota</taxon>
        <taxon>Viridiplantae</taxon>
        <taxon>Streptophyta</taxon>
        <taxon>Embryophyta</taxon>
        <taxon>Tracheophyta</taxon>
        <taxon>Spermatophyta</taxon>
        <taxon>Magnoliopsida</taxon>
        <taxon>Liliopsida</taxon>
        <taxon>Poales</taxon>
        <taxon>Poaceae</taxon>
        <taxon>BOP clade</taxon>
        <taxon>Pooideae</taxon>
        <taxon>Triticodae</taxon>
        <taxon>Triticeae</taxon>
        <taxon>Triticinae</taxon>
        <taxon>Aegilops</taxon>
    </lineage>
</organism>
<proteinExistence type="predicted"/>